<keyword evidence="2" id="KW-1185">Reference proteome</keyword>
<dbReference type="AlphaFoldDB" id="A0A090KYI9"/>
<dbReference type="CTD" id="36374950"/>
<dbReference type="RefSeq" id="XP_024501787.1">
    <property type="nucleotide sequence ID" value="XM_024647739.1"/>
</dbReference>
<protein>
    <submittedName>
        <fullName evidence="1 3">Uncharacterized protein</fullName>
    </submittedName>
</protein>
<gene>
    <name evidence="1 3 4" type="ORF">SRAE_1000085500</name>
</gene>
<reference evidence="3" key="2">
    <citation type="submission" date="2020-12" db="UniProtKB">
        <authorList>
            <consortium name="WormBaseParasite"/>
        </authorList>
    </citation>
    <scope>IDENTIFICATION</scope>
</reference>
<dbReference type="EMBL" id="LN609528">
    <property type="protein sequence ID" value="CEF62585.1"/>
    <property type="molecule type" value="Genomic_DNA"/>
</dbReference>
<reference evidence="1 2" key="1">
    <citation type="submission" date="2014-09" db="EMBL/GenBank/DDBJ databases">
        <authorList>
            <person name="Martin A.A."/>
        </authorList>
    </citation>
    <scope>NUCLEOTIDE SEQUENCE</scope>
    <source>
        <strain evidence="2">ED321</strain>
        <strain evidence="1">ED321 Heterogonic</strain>
    </source>
</reference>
<name>A0A090KYI9_STRRB</name>
<dbReference type="WormBase" id="SRAE_1000085500">
    <property type="protein sequence ID" value="SRP12078"/>
    <property type="gene ID" value="WBGene00257455"/>
</dbReference>
<dbReference type="WBParaSite" id="SRAE_1000085500.1">
    <property type="protein sequence ID" value="SRAE_1000085500.1"/>
    <property type="gene ID" value="WBGene00257455"/>
</dbReference>
<sequence>MNAMTQKFYIFIITAFLYFCSIPSNGYYLTSLDGENEIITPSPYSSDSETLIAKVIPGEDNSGNGIPIVVEERSSNSPRLIGVVKAITDRQNPTMSRELIAMIDNEAKNAARYLKTLNNLRQTVILSSSPTGREKQKRMSEDYLTDDYGFPLTKSWSEYSGGNRFKRGVPAYYDIDFDIDYSW</sequence>
<evidence type="ECO:0000313" key="1">
    <source>
        <dbReference type="EMBL" id="CEF62585.1"/>
    </source>
</evidence>
<organism evidence="1">
    <name type="scientific">Strongyloides ratti</name>
    <name type="common">Parasitic roundworm</name>
    <dbReference type="NCBI Taxonomy" id="34506"/>
    <lineage>
        <taxon>Eukaryota</taxon>
        <taxon>Metazoa</taxon>
        <taxon>Ecdysozoa</taxon>
        <taxon>Nematoda</taxon>
        <taxon>Chromadorea</taxon>
        <taxon>Rhabditida</taxon>
        <taxon>Tylenchina</taxon>
        <taxon>Panagrolaimomorpha</taxon>
        <taxon>Strongyloidoidea</taxon>
        <taxon>Strongyloididae</taxon>
        <taxon>Strongyloides</taxon>
    </lineage>
</organism>
<accession>A0A090KYI9</accession>
<evidence type="ECO:0000313" key="2">
    <source>
        <dbReference type="Proteomes" id="UP000035682"/>
    </source>
</evidence>
<evidence type="ECO:0000313" key="3">
    <source>
        <dbReference type="WBParaSite" id="SRAE_1000085500.1"/>
    </source>
</evidence>
<proteinExistence type="predicted"/>
<dbReference type="Proteomes" id="UP000035682">
    <property type="component" value="Unplaced"/>
</dbReference>
<dbReference type="GeneID" id="36374950"/>
<evidence type="ECO:0000313" key="4">
    <source>
        <dbReference type="WormBase" id="SRAE_1000085500"/>
    </source>
</evidence>